<keyword evidence="6" id="KW-0238">DNA-binding</keyword>
<keyword evidence="12" id="KW-1185">Reference proteome</keyword>
<comment type="subcellular location">
    <subcellularLocation>
        <location evidence="1">Nucleus</location>
    </subcellularLocation>
</comment>
<dbReference type="GO" id="GO:0005634">
    <property type="term" value="C:nucleus"/>
    <property type="evidence" value="ECO:0007669"/>
    <property type="project" value="UniProtKB-SubCell"/>
</dbReference>
<dbReference type="InterPro" id="IPR032881">
    <property type="entry name" value="Oberon-like_PHD"/>
</dbReference>
<feature type="region of interest" description="Disordered" evidence="9">
    <location>
        <begin position="367"/>
        <end position="410"/>
    </location>
</feature>
<feature type="region of interest" description="Disordered" evidence="9">
    <location>
        <begin position="127"/>
        <end position="149"/>
    </location>
</feature>
<feature type="compositionally biased region" description="Low complexity" evidence="9">
    <location>
        <begin position="1052"/>
        <end position="1064"/>
    </location>
</feature>
<feature type="compositionally biased region" description="Low complexity" evidence="9">
    <location>
        <begin position="270"/>
        <end position="286"/>
    </location>
</feature>
<feature type="compositionally biased region" description="Gly residues" evidence="9">
    <location>
        <begin position="287"/>
        <end position="298"/>
    </location>
</feature>
<evidence type="ECO:0000256" key="9">
    <source>
        <dbReference type="SAM" id="MobiDB-lite"/>
    </source>
</evidence>
<dbReference type="SUPFAM" id="SSF54171">
    <property type="entry name" value="DNA-binding domain"/>
    <property type="match status" value="1"/>
</dbReference>
<organism evidence="11 12">
    <name type="scientific">Chara braunii</name>
    <name type="common">Braun's stonewort</name>
    <dbReference type="NCBI Taxonomy" id="69332"/>
    <lineage>
        <taxon>Eukaryota</taxon>
        <taxon>Viridiplantae</taxon>
        <taxon>Streptophyta</taxon>
        <taxon>Charophyceae</taxon>
        <taxon>Charales</taxon>
        <taxon>Characeae</taxon>
        <taxon>Chara</taxon>
    </lineage>
</organism>
<evidence type="ECO:0000256" key="6">
    <source>
        <dbReference type="ARBA" id="ARBA00023125"/>
    </source>
</evidence>
<feature type="compositionally biased region" description="Low complexity" evidence="9">
    <location>
        <begin position="819"/>
        <end position="828"/>
    </location>
</feature>
<feature type="compositionally biased region" description="Acidic residues" evidence="9">
    <location>
        <begin position="393"/>
        <end position="408"/>
    </location>
</feature>
<keyword evidence="8" id="KW-0539">Nucleus</keyword>
<name>A0A388K183_CHABU</name>
<dbReference type="InterPro" id="IPR001739">
    <property type="entry name" value="Methyl_CpG_DNA-bd"/>
</dbReference>
<evidence type="ECO:0000256" key="2">
    <source>
        <dbReference type="ARBA" id="ARBA00022723"/>
    </source>
</evidence>
<dbReference type="PROSITE" id="PS50982">
    <property type="entry name" value="MBD"/>
    <property type="match status" value="1"/>
</dbReference>
<feature type="region of interest" description="Disordered" evidence="9">
    <location>
        <begin position="270"/>
        <end position="325"/>
    </location>
</feature>
<gene>
    <name evidence="11" type="ORF">CBR_g39596</name>
</gene>
<evidence type="ECO:0000256" key="5">
    <source>
        <dbReference type="ARBA" id="ARBA00023015"/>
    </source>
</evidence>
<dbReference type="Proteomes" id="UP000265515">
    <property type="component" value="Unassembled WGS sequence"/>
</dbReference>
<protein>
    <recommendedName>
        <fullName evidence="10">MBD domain-containing protein</fullName>
    </recommendedName>
</protein>
<accession>A0A388K183</accession>
<dbReference type="Pfam" id="PF07227">
    <property type="entry name" value="PHD_Oberon"/>
    <property type="match status" value="1"/>
</dbReference>
<evidence type="ECO:0000313" key="11">
    <source>
        <dbReference type="EMBL" id="GBG63812.1"/>
    </source>
</evidence>
<dbReference type="GO" id="GO:0008270">
    <property type="term" value="F:zinc ion binding"/>
    <property type="evidence" value="ECO:0007669"/>
    <property type="project" value="UniProtKB-KW"/>
</dbReference>
<keyword evidence="2" id="KW-0479">Metal-binding</keyword>
<keyword evidence="7" id="KW-0804">Transcription</keyword>
<proteinExistence type="predicted"/>
<evidence type="ECO:0000256" key="4">
    <source>
        <dbReference type="ARBA" id="ARBA00022833"/>
    </source>
</evidence>
<feature type="compositionally biased region" description="Basic and acidic residues" evidence="9">
    <location>
        <begin position="372"/>
        <end position="389"/>
    </location>
</feature>
<dbReference type="SMART" id="SM00391">
    <property type="entry name" value="MBD"/>
    <property type="match status" value="1"/>
</dbReference>
<dbReference type="OrthoDB" id="1918504at2759"/>
<evidence type="ECO:0000313" key="12">
    <source>
        <dbReference type="Proteomes" id="UP000265515"/>
    </source>
</evidence>
<feature type="compositionally biased region" description="Low complexity" evidence="9">
    <location>
        <begin position="218"/>
        <end position="231"/>
    </location>
</feature>
<evidence type="ECO:0000256" key="8">
    <source>
        <dbReference type="ARBA" id="ARBA00023242"/>
    </source>
</evidence>
<feature type="region of interest" description="Disordered" evidence="9">
    <location>
        <begin position="209"/>
        <end position="241"/>
    </location>
</feature>
<dbReference type="EMBL" id="BFEA01000043">
    <property type="protein sequence ID" value="GBG63812.1"/>
    <property type="molecule type" value="Genomic_DNA"/>
</dbReference>
<feature type="compositionally biased region" description="Low complexity" evidence="9">
    <location>
        <begin position="835"/>
        <end position="845"/>
    </location>
</feature>
<dbReference type="Gramene" id="GBG63812">
    <property type="protein sequence ID" value="GBG63812"/>
    <property type="gene ID" value="CBR_g39596"/>
</dbReference>
<feature type="domain" description="MBD" evidence="10">
    <location>
        <begin position="9"/>
        <end position="73"/>
    </location>
</feature>
<evidence type="ECO:0000256" key="1">
    <source>
        <dbReference type="ARBA" id="ARBA00004123"/>
    </source>
</evidence>
<keyword evidence="5" id="KW-0805">Transcription regulation</keyword>
<keyword evidence="4" id="KW-0862">Zinc</keyword>
<evidence type="ECO:0000259" key="10">
    <source>
        <dbReference type="PROSITE" id="PS50982"/>
    </source>
</evidence>
<keyword evidence="3" id="KW-0863">Zinc-finger</keyword>
<feature type="region of interest" description="Disordered" evidence="9">
    <location>
        <begin position="995"/>
        <end position="1076"/>
    </location>
</feature>
<dbReference type="GO" id="GO:0003677">
    <property type="term" value="F:DNA binding"/>
    <property type="evidence" value="ECO:0007669"/>
    <property type="project" value="UniProtKB-KW"/>
</dbReference>
<feature type="region of interest" description="Disordered" evidence="9">
    <location>
        <begin position="809"/>
        <end position="866"/>
    </location>
</feature>
<dbReference type="AlphaFoldDB" id="A0A388K183"/>
<comment type="caution">
    <text evidence="11">The sequence shown here is derived from an EMBL/GenBank/DDBJ whole genome shotgun (WGS) entry which is preliminary data.</text>
</comment>
<evidence type="ECO:0000256" key="3">
    <source>
        <dbReference type="ARBA" id="ARBA00022771"/>
    </source>
</evidence>
<sequence>MGEIPHPLAGKSGLGRPFAPPGWRWKAGQRMTDMYFYAPDGKAFRSRKSVVEHLEKEGLNHLLPEFHFRCTIADLEEYYIKVGRMVRRQPVVLSSSSPGGGHHSSAAAAAAAAAANQVPIKIVEVDENEDEATPPRSNDSPRDHFSQGTKRKFSAALVCDEGPAAADPPGSDLALPQKAFPRARAGGVSGASTTKQQRVAVGNLQHAAVGGLPRKDGPAWAGAGGRPAASGSGVGGAVDHRDGQRFTRHHSRFGQDSSTAVARAAAAGVGRKSGVSAGQGQNRQAVGGVGGGGGGGAQKTGLQSLSESEDLQDRQRNNGQVAGGRKKVVVRYKGSGVVRNSRVGVEFASGSEGLAVNRKRGVFRNAGLHPADTVDGREAMDMDEGKGEGEVGTGEEEEEEEDTTEEGSVDVRSVEEMGLKELVLLPKKWKCVLEDSPFIDRLMMEAKSMKEVRTGAKKGAFNECRGILLRKNLTRRMLAVVPTGLLRTFAFLLRNEEPKITVDRAKLMALCVRWACKGRNYWCALEAGGHKLPEKWKKAAAERTVGVGGSGGGGDKKKTIAAICDCSRCAADSNFCRGCMCVECGTIIRPGEDWRALFCERIVRSAPLDGRCGHWIHLKCAVQTRMMMMIQQGKRASNSVRIDGAKGAPGQDEGGRCGQLKECSLGATAGGDESGASATAAAHTSVAAAAAPPGGASAAASGAAAAACSACAGEYSVERFLIARLRNAMEAEAPLLAERHLSSAVLALRLMSLSSKDQLQIWGEMQFIQIQEHIETAWKTAAQGKLSELKSAELAAVIKAVARSLEKAPCENSGSIRGQSSSPEQQQEGLKAPAEEGQAAPAAAAADEKAECSSESEGQGDGTEGLPKAAATVMAVKKAERELQRAAAKARADTECWTKARQALDLQQLSVQRAISDMKEARETARLCRNAGKESLVVLRTKRRELDVVKQQLSDVAWDDKTLGALQTRAGLELQRLGLLQMDVLETQGLLAGSDAERCSGEGGEGDEDSSSKQDAAPSSADLPSEPDSTPGGSGAGSGPRANAENGHEQPGSGAENGAGAENAHSQEQEQANLEDDLDARLGLALGKFSEHLEQLKSLFEKIELMQAI</sequence>
<dbReference type="Pfam" id="PF01429">
    <property type="entry name" value="MBD"/>
    <property type="match status" value="1"/>
</dbReference>
<evidence type="ECO:0000256" key="7">
    <source>
        <dbReference type="ARBA" id="ARBA00023163"/>
    </source>
</evidence>
<dbReference type="Gene3D" id="3.30.890.10">
    <property type="entry name" value="Methyl-cpg-binding Protein 2, Chain A"/>
    <property type="match status" value="1"/>
</dbReference>
<dbReference type="InterPro" id="IPR016177">
    <property type="entry name" value="DNA-bd_dom_sf"/>
</dbReference>
<reference evidence="11 12" key="1">
    <citation type="journal article" date="2018" name="Cell">
        <title>The Chara Genome: Secondary Complexity and Implications for Plant Terrestrialization.</title>
        <authorList>
            <person name="Nishiyama T."/>
            <person name="Sakayama H."/>
            <person name="Vries J.D."/>
            <person name="Buschmann H."/>
            <person name="Saint-Marcoux D."/>
            <person name="Ullrich K.K."/>
            <person name="Haas F.B."/>
            <person name="Vanderstraeten L."/>
            <person name="Becker D."/>
            <person name="Lang D."/>
            <person name="Vosolsobe S."/>
            <person name="Rombauts S."/>
            <person name="Wilhelmsson P.K.I."/>
            <person name="Janitza P."/>
            <person name="Kern R."/>
            <person name="Heyl A."/>
            <person name="Rumpler F."/>
            <person name="Villalobos L.I.A.C."/>
            <person name="Clay J.M."/>
            <person name="Skokan R."/>
            <person name="Toyoda A."/>
            <person name="Suzuki Y."/>
            <person name="Kagoshima H."/>
            <person name="Schijlen E."/>
            <person name="Tajeshwar N."/>
            <person name="Catarino B."/>
            <person name="Hetherington A.J."/>
            <person name="Saltykova A."/>
            <person name="Bonnot C."/>
            <person name="Breuninger H."/>
            <person name="Symeonidi A."/>
            <person name="Radhakrishnan G.V."/>
            <person name="Van Nieuwerburgh F."/>
            <person name="Deforce D."/>
            <person name="Chang C."/>
            <person name="Karol K.G."/>
            <person name="Hedrich R."/>
            <person name="Ulvskov P."/>
            <person name="Glockner G."/>
            <person name="Delwiche C.F."/>
            <person name="Petrasek J."/>
            <person name="Van de Peer Y."/>
            <person name="Friml J."/>
            <person name="Beilby M."/>
            <person name="Dolan L."/>
            <person name="Kohara Y."/>
            <person name="Sugano S."/>
            <person name="Fujiyama A."/>
            <person name="Delaux P.-M."/>
            <person name="Quint M."/>
            <person name="TheiBen G."/>
            <person name="Hagemann M."/>
            <person name="Harholt J."/>
            <person name="Dunand C."/>
            <person name="Zachgo S."/>
            <person name="Langdale J."/>
            <person name="Maumus F."/>
            <person name="Straeten D.V.D."/>
            <person name="Gould S.B."/>
            <person name="Rensing S.A."/>
        </authorList>
    </citation>
    <scope>NUCLEOTIDE SEQUENCE [LARGE SCALE GENOMIC DNA]</scope>
    <source>
        <strain evidence="11 12">S276</strain>
    </source>
</reference>